<dbReference type="InterPro" id="IPR047142">
    <property type="entry name" value="OryJ/VirC-like"/>
</dbReference>
<dbReference type="InterPro" id="IPR014710">
    <property type="entry name" value="RmlC-like_jellyroll"/>
</dbReference>
<protein>
    <submittedName>
        <fullName evidence="2">Cupin domain-containing protein</fullName>
    </submittedName>
</protein>
<dbReference type="PANTHER" id="PTHR36156">
    <property type="entry name" value="SLR2101 PROTEIN"/>
    <property type="match status" value="1"/>
</dbReference>
<dbReference type="Pfam" id="PF07883">
    <property type="entry name" value="Cupin_2"/>
    <property type="match status" value="1"/>
</dbReference>
<keyword evidence="3" id="KW-1185">Reference proteome</keyword>
<dbReference type="AlphaFoldDB" id="A0A1G8VTQ4"/>
<dbReference type="CDD" id="cd02231">
    <property type="entry name" value="cupin_BLL6423-like"/>
    <property type="match status" value="1"/>
</dbReference>
<proteinExistence type="predicted"/>
<dbReference type="RefSeq" id="WP_091594910.1">
    <property type="nucleotide sequence ID" value="NZ_FNEE01000008.1"/>
</dbReference>
<dbReference type="InterPro" id="IPR013096">
    <property type="entry name" value="Cupin_2"/>
</dbReference>
<evidence type="ECO:0000313" key="2">
    <source>
        <dbReference type="EMBL" id="SDJ69491.1"/>
    </source>
</evidence>
<name>A0A1G8VTQ4_9HYPH</name>
<dbReference type="SUPFAM" id="SSF51182">
    <property type="entry name" value="RmlC-like cupins"/>
    <property type="match status" value="1"/>
</dbReference>
<gene>
    <name evidence="2" type="ORF">SAMN05428953_10887</name>
</gene>
<dbReference type="Proteomes" id="UP000198894">
    <property type="component" value="Unassembled WGS sequence"/>
</dbReference>
<dbReference type="EMBL" id="FNEE01000008">
    <property type="protein sequence ID" value="SDJ69491.1"/>
    <property type="molecule type" value="Genomic_DNA"/>
</dbReference>
<reference evidence="3" key="1">
    <citation type="submission" date="2016-10" db="EMBL/GenBank/DDBJ databases">
        <authorList>
            <person name="Varghese N."/>
            <person name="Submissions S."/>
        </authorList>
    </citation>
    <scope>NUCLEOTIDE SEQUENCE [LARGE SCALE GENOMIC DNA]</scope>
    <source>
        <strain evidence="3">CGMCC 1.11022</strain>
    </source>
</reference>
<dbReference type="InterPro" id="IPR011051">
    <property type="entry name" value="RmlC_Cupin_sf"/>
</dbReference>
<accession>A0A1G8VTQ4</accession>
<sequence length="180" mass="19299">MTIRRVVTGKNAAGKSVFISDGSSPREMALQHTPGLVSSPQWKIDGTPDLARRDGADPMASESTMLASVGGSVFWMITFPPDSVMMSPDWKPGLAGPEHLKAAPGIAERFEMDNPGMHQTPTVDYVTVVKGRLVLELDDGKTVELTQGDTVVQQGARHAWRNPFAEPVTISVVMLGATTV</sequence>
<organism evidence="2 3">
    <name type="scientific">Mesorhizobium muleiense</name>
    <dbReference type="NCBI Taxonomy" id="1004279"/>
    <lineage>
        <taxon>Bacteria</taxon>
        <taxon>Pseudomonadati</taxon>
        <taxon>Pseudomonadota</taxon>
        <taxon>Alphaproteobacteria</taxon>
        <taxon>Hyphomicrobiales</taxon>
        <taxon>Phyllobacteriaceae</taxon>
        <taxon>Mesorhizobium</taxon>
    </lineage>
</organism>
<evidence type="ECO:0000313" key="3">
    <source>
        <dbReference type="Proteomes" id="UP000198894"/>
    </source>
</evidence>
<dbReference type="Gene3D" id="2.60.120.10">
    <property type="entry name" value="Jelly Rolls"/>
    <property type="match status" value="1"/>
</dbReference>
<dbReference type="PANTHER" id="PTHR36156:SF2">
    <property type="entry name" value="CUPIN TYPE-2 DOMAIN-CONTAINING PROTEIN"/>
    <property type="match status" value="1"/>
</dbReference>
<evidence type="ECO:0000259" key="1">
    <source>
        <dbReference type="Pfam" id="PF07883"/>
    </source>
</evidence>
<feature type="domain" description="Cupin type-2" evidence="1">
    <location>
        <begin position="117"/>
        <end position="173"/>
    </location>
</feature>